<evidence type="ECO:0000313" key="2">
    <source>
        <dbReference type="Proteomes" id="UP000738349"/>
    </source>
</evidence>
<dbReference type="Proteomes" id="UP000738349">
    <property type="component" value="Unassembled WGS sequence"/>
</dbReference>
<keyword evidence="2" id="KW-1185">Reference proteome</keyword>
<reference evidence="1" key="1">
    <citation type="journal article" date="2021" name="Nat. Commun.">
        <title>Genetic determinants of endophytism in the Arabidopsis root mycobiome.</title>
        <authorList>
            <person name="Mesny F."/>
            <person name="Miyauchi S."/>
            <person name="Thiergart T."/>
            <person name="Pickel B."/>
            <person name="Atanasova L."/>
            <person name="Karlsson M."/>
            <person name="Huettel B."/>
            <person name="Barry K.W."/>
            <person name="Haridas S."/>
            <person name="Chen C."/>
            <person name="Bauer D."/>
            <person name="Andreopoulos W."/>
            <person name="Pangilinan J."/>
            <person name="LaButti K."/>
            <person name="Riley R."/>
            <person name="Lipzen A."/>
            <person name="Clum A."/>
            <person name="Drula E."/>
            <person name="Henrissat B."/>
            <person name="Kohler A."/>
            <person name="Grigoriev I.V."/>
            <person name="Martin F.M."/>
            <person name="Hacquard S."/>
        </authorList>
    </citation>
    <scope>NUCLEOTIDE SEQUENCE</scope>
    <source>
        <strain evidence="1">MPI-CAGE-AT-0147</strain>
    </source>
</reference>
<accession>A0A9P9JRX3</accession>
<comment type="caution">
    <text evidence="1">The sequence shown here is derived from an EMBL/GenBank/DDBJ whole genome shotgun (WGS) entry which is preliminary data.</text>
</comment>
<gene>
    <name evidence="1" type="ORF">EDB81DRAFT_48842</name>
</gene>
<dbReference type="EMBL" id="JAGMUV010000001">
    <property type="protein sequence ID" value="KAH7176698.1"/>
    <property type="molecule type" value="Genomic_DNA"/>
</dbReference>
<protein>
    <submittedName>
        <fullName evidence="1">Uncharacterized protein</fullName>
    </submittedName>
</protein>
<proteinExistence type="predicted"/>
<organism evidence="1 2">
    <name type="scientific">Dactylonectria macrodidyma</name>
    <dbReference type="NCBI Taxonomy" id="307937"/>
    <lineage>
        <taxon>Eukaryota</taxon>
        <taxon>Fungi</taxon>
        <taxon>Dikarya</taxon>
        <taxon>Ascomycota</taxon>
        <taxon>Pezizomycotina</taxon>
        <taxon>Sordariomycetes</taxon>
        <taxon>Hypocreomycetidae</taxon>
        <taxon>Hypocreales</taxon>
        <taxon>Nectriaceae</taxon>
        <taxon>Dactylonectria</taxon>
    </lineage>
</organism>
<dbReference type="AlphaFoldDB" id="A0A9P9JRX3"/>
<name>A0A9P9JRX3_9HYPO</name>
<evidence type="ECO:0000313" key="1">
    <source>
        <dbReference type="EMBL" id="KAH7176698.1"/>
    </source>
</evidence>
<sequence length="84" mass="9549">MRFSSAVLLLIRQMLKWLICLVLVWNCAYALCIFLKATSSASGVPTQTGPADLLHRSVSSSSNFRLTRNFQRLVQRTFDNWPTT</sequence>